<evidence type="ECO:0000313" key="2">
    <source>
        <dbReference type="Proteomes" id="UP000561011"/>
    </source>
</evidence>
<name>A0A853ENA6_9MICO</name>
<keyword evidence="2" id="KW-1185">Reference proteome</keyword>
<comment type="caution">
    <text evidence="1">The sequence shown here is derived from an EMBL/GenBank/DDBJ whole genome shotgun (WGS) entry which is preliminary data.</text>
</comment>
<protein>
    <submittedName>
        <fullName evidence="1">Uncharacterized protein</fullName>
    </submittedName>
</protein>
<dbReference type="EMBL" id="JACBYE010000001">
    <property type="protein sequence ID" value="NYS92031.1"/>
    <property type="molecule type" value="Genomic_DNA"/>
</dbReference>
<organism evidence="1 2">
    <name type="scientific">Sanguibacter inulinus</name>
    <dbReference type="NCBI Taxonomy" id="60922"/>
    <lineage>
        <taxon>Bacteria</taxon>
        <taxon>Bacillati</taxon>
        <taxon>Actinomycetota</taxon>
        <taxon>Actinomycetes</taxon>
        <taxon>Micrococcales</taxon>
        <taxon>Sanguibacteraceae</taxon>
        <taxon>Sanguibacter</taxon>
    </lineage>
</organism>
<gene>
    <name evidence="1" type="ORF">HZZ10_00555</name>
</gene>
<sequence length="156" mass="17166">MSAPREHVVGQILALSTDEVPFTFTPSADGVTGVWDYADARWVGFVSAGTIDRDYRLEVSLHEDSTYTLVDHTSATQARVGAGGASVSTSRFRGTVRSKSFNKSFAPLATDHGQAGHSFGWRFDADEMKTPVRQVLEQAGWTPRRRGFWDRLTGRG</sequence>
<reference evidence="1 2" key="1">
    <citation type="submission" date="2020-07" db="EMBL/GenBank/DDBJ databases">
        <title>MOT database genomes.</title>
        <authorList>
            <person name="Joseph S."/>
            <person name="Aduse-Opoku J."/>
            <person name="Hashim A."/>
            <person name="Wade W."/>
            <person name="Curtis M."/>
        </authorList>
    </citation>
    <scope>NUCLEOTIDE SEQUENCE [LARGE SCALE GENOMIC DNA]</scope>
    <source>
        <strain evidence="1 2">DSM 100099</strain>
    </source>
</reference>
<evidence type="ECO:0000313" key="1">
    <source>
        <dbReference type="EMBL" id="NYS92031.1"/>
    </source>
</evidence>
<dbReference type="Proteomes" id="UP000561011">
    <property type="component" value="Unassembled WGS sequence"/>
</dbReference>
<dbReference type="AlphaFoldDB" id="A0A853ENA6"/>
<accession>A0A853ENA6</accession>
<proteinExistence type="predicted"/>
<dbReference type="RefSeq" id="WP_179912025.1">
    <property type="nucleotide sequence ID" value="NZ_JACBYE010000001.1"/>
</dbReference>